<comment type="caution">
    <text evidence="2">The sequence shown here is derived from an EMBL/GenBank/DDBJ whole genome shotgun (WGS) entry which is preliminary data.</text>
</comment>
<evidence type="ECO:0000256" key="1">
    <source>
        <dbReference type="SAM" id="SignalP"/>
    </source>
</evidence>
<gene>
    <name evidence="2" type="ORF">CRI93_12070</name>
</gene>
<feature type="signal peptide" evidence="1">
    <location>
        <begin position="1"/>
        <end position="40"/>
    </location>
</feature>
<dbReference type="EMBL" id="PDEP01000012">
    <property type="protein sequence ID" value="PEN05644.1"/>
    <property type="molecule type" value="Genomic_DNA"/>
</dbReference>
<dbReference type="SUPFAM" id="SSF56935">
    <property type="entry name" value="Porins"/>
    <property type="match status" value="1"/>
</dbReference>
<dbReference type="InterPro" id="IPR023614">
    <property type="entry name" value="Porin_dom_sf"/>
</dbReference>
<dbReference type="Pfam" id="PF07396">
    <property type="entry name" value="Porin_O_P"/>
    <property type="match status" value="1"/>
</dbReference>
<protein>
    <submittedName>
        <fullName evidence="2">Porin</fullName>
    </submittedName>
</protein>
<dbReference type="OrthoDB" id="9807854at2"/>
<reference evidence="2 3" key="1">
    <citation type="submission" date="2017-10" db="EMBL/GenBank/DDBJ databases">
        <title>Draft genome of Longimonas halophila.</title>
        <authorList>
            <person name="Goh K.M."/>
            <person name="Shamsir M.S."/>
            <person name="Lim S.W."/>
        </authorList>
    </citation>
    <scope>NUCLEOTIDE SEQUENCE [LARGE SCALE GENOMIC DNA]</scope>
    <source>
        <strain evidence="2 3">KCTC 42399</strain>
    </source>
</reference>
<dbReference type="AlphaFoldDB" id="A0A2H3NLZ9"/>
<organism evidence="2 3">
    <name type="scientific">Longimonas halophila</name>
    <dbReference type="NCBI Taxonomy" id="1469170"/>
    <lineage>
        <taxon>Bacteria</taxon>
        <taxon>Pseudomonadati</taxon>
        <taxon>Rhodothermota</taxon>
        <taxon>Rhodothermia</taxon>
        <taxon>Rhodothermales</taxon>
        <taxon>Salisaetaceae</taxon>
        <taxon>Longimonas</taxon>
    </lineage>
</organism>
<dbReference type="InterPro" id="IPR010870">
    <property type="entry name" value="Porin_O/P"/>
</dbReference>
<feature type="chain" id="PRO_5013568139" evidence="1">
    <location>
        <begin position="41"/>
        <end position="427"/>
    </location>
</feature>
<accession>A0A2H3NLZ9</accession>
<keyword evidence="3" id="KW-1185">Reference proteome</keyword>
<name>A0A2H3NLZ9_9BACT</name>
<sequence>MRLTDTSTCSCSDLLSQHGGALAVLGLLLSLLLGAPAAHAQSVFADAGGFRIADDDGDYQLRIGGDLQTDARMLLGDTPGTSSSFFLRRARVRLSATLQRRFSIRFMSDFGRGQATIQDAYIDFRFGSGLSLRAGRFSTPLGLEFLQSSNATMHVERGYPTAFVSNRDVGFQLYGRTLGQRLQYSVGVFNGAPDGTSLDGDATPPKDLIARAFIEPWRNNRDASDWLRGLGAGLGVSVGTERSANGSSGLASYRTLHRSALFSYRGGVEADGRRMRLVPQAYYYAGPFGVIGEYALSQHDVQRGDNTETLAHRAWQIGGSWVLTGESASYGGVSPENSYDPEAGTWGAFELSAKVQRFQFDEDAFPQYADPEAQVENGTSLAAGLSWYPVRNVRFMTVAERTTFGGTEAANARDAEHTLTMRVQLSY</sequence>
<proteinExistence type="predicted"/>
<dbReference type="Proteomes" id="UP000221024">
    <property type="component" value="Unassembled WGS sequence"/>
</dbReference>
<dbReference type="Gene3D" id="2.40.160.10">
    <property type="entry name" value="Porin"/>
    <property type="match status" value="1"/>
</dbReference>
<keyword evidence="1" id="KW-0732">Signal</keyword>
<evidence type="ECO:0000313" key="3">
    <source>
        <dbReference type="Proteomes" id="UP000221024"/>
    </source>
</evidence>
<evidence type="ECO:0000313" key="2">
    <source>
        <dbReference type="EMBL" id="PEN05644.1"/>
    </source>
</evidence>